<reference evidence="1 2" key="1">
    <citation type="journal article" date="2005" name="Nat. Biotechnol.">
        <title>Complete genome sequence of the acetic acid bacterium Gluconobacter oxydans.</title>
        <authorList>
            <person name="Prust C."/>
            <person name="Hoffmeister M."/>
            <person name="Liesegang H."/>
            <person name="Wiezer A."/>
            <person name="Fricke W.F."/>
            <person name="Ehrenreich A."/>
            <person name="Gottschalk G."/>
            <person name="Deppenmeier U."/>
        </authorList>
    </citation>
    <scope>NUCLEOTIDE SEQUENCE [LARGE SCALE GENOMIC DNA]</scope>
    <source>
        <strain evidence="1 2">621H</strain>
    </source>
</reference>
<dbReference type="HOGENOM" id="CLU_103706_0_0_5"/>
<evidence type="ECO:0000313" key="1">
    <source>
        <dbReference type="EMBL" id="AAW62181.1"/>
    </source>
</evidence>
<protein>
    <submittedName>
        <fullName evidence="1">Uncharacterized protein</fullName>
    </submittedName>
</protein>
<gene>
    <name evidence="1" type="ordered locus">GOX2450</name>
</gene>
<dbReference type="Proteomes" id="UP000006375">
    <property type="component" value="Chromosome"/>
</dbReference>
<dbReference type="EMBL" id="CP000009">
    <property type="protein sequence ID" value="AAW62181.1"/>
    <property type="molecule type" value="Genomic_DNA"/>
</dbReference>
<evidence type="ECO:0000313" key="2">
    <source>
        <dbReference type="Proteomes" id="UP000006375"/>
    </source>
</evidence>
<dbReference type="AlphaFoldDB" id="Q5FN66"/>
<accession>Q5FN66</accession>
<organism evidence="1 2">
    <name type="scientific">Gluconobacter oxydans (strain 621H)</name>
    <name type="common">Gluconobacter suboxydans</name>
    <dbReference type="NCBI Taxonomy" id="290633"/>
    <lineage>
        <taxon>Bacteria</taxon>
        <taxon>Pseudomonadati</taxon>
        <taxon>Pseudomonadota</taxon>
        <taxon>Alphaproteobacteria</taxon>
        <taxon>Acetobacterales</taxon>
        <taxon>Acetobacteraceae</taxon>
        <taxon>Gluconobacter</taxon>
    </lineage>
</organism>
<dbReference type="RefSeq" id="WP_011253949.1">
    <property type="nucleotide sequence ID" value="NC_006677.1"/>
</dbReference>
<keyword evidence="2" id="KW-1185">Reference proteome</keyword>
<dbReference type="KEGG" id="gox:GOX2450"/>
<sequence length="233" mass="24951">MTCRPSVNQISVQRHAARGYAMAAQRLGALTLQYRPADRTAPLEATPYAAVMATFNDDPALSFRRPILWDKPVCFGMFDTTDVFSGDLMKTLDEGIFFITRFEMFRPIEAVLTNALVKISGQPGAGDLPEGDGTGSCELAGAQDGYGTSAGGSTVLVTDWPAWIGKPGRGVGTQSGEQGSLPAASFLMRLPLVPGWAPRPYMTVSTDQGQSYTISGVSSSQYGHECLMNIQQV</sequence>
<proteinExistence type="predicted"/>
<name>Q5FN66_GLUOX</name>
<dbReference type="STRING" id="290633.GOX2450"/>